<dbReference type="PATRIC" id="fig|516051.4.peg.388"/>
<accession>A0A0D5YPB7</accession>
<evidence type="ECO:0000313" key="2">
    <source>
        <dbReference type="Proteomes" id="UP000032726"/>
    </source>
</evidence>
<dbReference type="EMBL" id="CP011071">
    <property type="protein sequence ID" value="AKA34057.1"/>
    <property type="molecule type" value="Genomic_DNA"/>
</dbReference>
<dbReference type="STRING" id="516051.VC82_375"/>
<dbReference type="OrthoDB" id="1417969at2"/>
<proteinExistence type="predicted"/>
<sequence length="171" mass="18454">MKKLVCALSFLLFAACSDGDLQIETIDFDSVAVDNCGDLNDEITTLFKINGDEALILTLQSGVLQKGIVGDTVVTTVSTIPGQSKLVYRIFSENVSKNYFCDEIPPVSPVVTEEIDAEDGMVIIETTVNADSTAFDHAIKLSEITLVNDAGERITDLTINDFGEISTPIDN</sequence>
<dbReference type="KEGG" id="mlt:VC82_375"/>
<dbReference type="AlphaFoldDB" id="A0A0D5YPB7"/>
<dbReference type="PROSITE" id="PS51257">
    <property type="entry name" value="PROKAR_LIPOPROTEIN"/>
    <property type="match status" value="1"/>
</dbReference>
<dbReference type="Proteomes" id="UP000032726">
    <property type="component" value="Chromosome"/>
</dbReference>
<dbReference type="HOGENOM" id="CLU_1560172_0_0_10"/>
<name>A0A0D5YPB7_9FLAO</name>
<reference evidence="1 2" key="1">
    <citation type="submission" date="2015-03" db="EMBL/GenBank/DDBJ databases">
        <title>Complete genome sequence of Muricauda lutaonensis CC-HSB-11T, isolated from a coastal hot spring.</title>
        <authorList>
            <person name="Kim K.M."/>
        </authorList>
    </citation>
    <scope>NUCLEOTIDE SEQUENCE [LARGE SCALE GENOMIC DNA]</scope>
    <source>
        <strain evidence="1 2">CC-HSB-11</strain>
    </source>
</reference>
<keyword evidence="2" id="KW-1185">Reference proteome</keyword>
<evidence type="ECO:0008006" key="3">
    <source>
        <dbReference type="Google" id="ProtNLM"/>
    </source>
</evidence>
<gene>
    <name evidence="1" type="ORF">VC82_375</name>
</gene>
<evidence type="ECO:0000313" key="1">
    <source>
        <dbReference type="EMBL" id="AKA34057.1"/>
    </source>
</evidence>
<organism evidence="1 2">
    <name type="scientific">Flagellimonas lutaonensis</name>
    <dbReference type="NCBI Taxonomy" id="516051"/>
    <lineage>
        <taxon>Bacteria</taxon>
        <taxon>Pseudomonadati</taxon>
        <taxon>Bacteroidota</taxon>
        <taxon>Flavobacteriia</taxon>
        <taxon>Flavobacteriales</taxon>
        <taxon>Flavobacteriaceae</taxon>
        <taxon>Flagellimonas</taxon>
    </lineage>
</organism>
<protein>
    <recommendedName>
        <fullName evidence="3">Lipoprotein</fullName>
    </recommendedName>
</protein>
<dbReference type="RefSeq" id="WP_045800869.1">
    <property type="nucleotide sequence ID" value="NZ_CP011071.1"/>
</dbReference>